<dbReference type="InterPro" id="IPR036249">
    <property type="entry name" value="Thioredoxin-like_sf"/>
</dbReference>
<dbReference type="NCBIfam" id="NF001808">
    <property type="entry name" value="PRK00522.1"/>
    <property type="match status" value="1"/>
</dbReference>
<proteinExistence type="predicted"/>
<evidence type="ECO:0000256" key="3">
    <source>
        <dbReference type="ARBA" id="ARBA00023002"/>
    </source>
</evidence>
<sequence>MKKVTFQGNELTLVGEQIKVGDVAPNFKAVKPDLSEFTLGSLKGKTVVITSMPSVDTPVCELQTIRFNKEAGKLDKVHVITISEDLPFAIGRFCANKEIKSAITLSDYKDHDFANKYGLLIKELNLLGRTVIVIDKEGIVRYVEIVPEITHEPNYEEALNIIHHVR</sequence>
<dbReference type="EMBL" id="FUWX01000006">
    <property type="protein sequence ID" value="SJZ55840.1"/>
    <property type="molecule type" value="Genomic_DNA"/>
</dbReference>
<reference evidence="7 8" key="1">
    <citation type="submission" date="2017-02" db="EMBL/GenBank/DDBJ databases">
        <authorList>
            <person name="Peterson S.W."/>
        </authorList>
    </citation>
    <scope>NUCLEOTIDE SEQUENCE [LARGE SCALE GENOMIC DNA]</scope>
    <source>
        <strain evidence="7 8">ATCC 700028</strain>
    </source>
</reference>
<evidence type="ECO:0000313" key="7">
    <source>
        <dbReference type="EMBL" id="SJZ55840.1"/>
    </source>
</evidence>
<dbReference type="PANTHER" id="PTHR43110:SF1">
    <property type="entry name" value="THIOL PEROXIDASE"/>
    <property type="match status" value="1"/>
</dbReference>
<dbReference type="Gene3D" id="3.40.30.10">
    <property type="entry name" value="Glutaredoxin"/>
    <property type="match status" value="1"/>
</dbReference>
<dbReference type="InterPro" id="IPR013740">
    <property type="entry name" value="Redoxin"/>
</dbReference>
<dbReference type="PROSITE" id="PS01265">
    <property type="entry name" value="TPX"/>
    <property type="match status" value="1"/>
</dbReference>
<gene>
    <name evidence="7" type="ORF">SAMN02745174_00919</name>
</gene>
<dbReference type="STRING" id="180163.SAMN02745174_00919"/>
<dbReference type="SUPFAM" id="SSF52833">
    <property type="entry name" value="Thioredoxin-like"/>
    <property type="match status" value="1"/>
</dbReference>
<name>A0A1T4LM73_9FUSO</name>
<evidence type="ECO:0000256" key="1">
    <source>
        <dbReference type="ARBA" id="ARBA00022559"/>
    </source>
</evidence>
<evidence type="ECO:0000256" key="4">
    <source>
        <dbReference type="ARBA" id="ARBA00023157"/>
    </source>
</evidence>
<evidence type="ECO:0000256" key="5">
    <source>
        <dbReference type="ARBA" id="ARBA00023284"/>
    </source>
</evidence>
<dbReference type="CDD" id="cd03014">
    <property type="entry name" value="PRX_Atyp2cys"/>
    <property type="match status" value="1"/>
</dbReference>
<keyword evidence="8" id="KW-1185">Reference proteome</keyword>
<keyword evidence="2" id="KW-0049">Antioxidant</keyword>
<dbReference type="RefSeq" id="WP_078693437.1">
    <property type="nucleotide sequence ID" value="NZ_FUWX01000006.1"/>
</dbReference>
<dbReference type="Pfam" id="PF08534">
    <property type="entry name" value="Redoxin"/>
    <property type="match status" value="1"/>
</dbReference>
<dbReference type="Proteomes" id="UP000191153">
    <property type="component" value="Unassembled WGS sequence"/>
</dbReference>
<dbReference type="InterPro" id="IPR018219">
    <property type="entry name" value="Tpx_CS"/>
</dbReference>
<keyword evidence="1 7" id="KW-0575">Peroxidase</keyword>
<evidence type="ECO:0000313" key="8">
    <source>
        <dbReference type="Proteomes" id="UP000191153"/>
    </source>
</evidence>
<keyword evidence="3" id="KW-0560">Oxidoreductase</keyword>
<feature type="domain" description="Thioredoxin" evidence="6">
    <location>
        <begin position="18"/>
        <end position="166"/>
    </location>
</feature>
<dbReference type="InterPro" id="IPR050455">
    <property type="entry name" value="Tpx_Peroxidase_subfamily"/>
</dbReference>
<dbReference type="InterPro" id="IPR002065">
    <property type="entry name" value="TPX"/>
</dbReference>
<evidence type="ECO:0000259" key="6">
    <source>
        <dbReference type="PROSITE" id="PS51352"/>
    </source>
</evidence>
<dbReference type="OrthoDB" id="9781543at2"/>
<dbReference type="PROSITE" id="PS51352">
    <property type="entry name" value="THIOREDOXIN_2"/>
    <property type="match status" value="1"/>
</dbReference>
<dbReference type="InterPro" id="IPR013766">
    <property type="entry name" value="Thioredoxin_domain"/>
</dbReference>
<protein>
    <submittedName>
        <fullName evidence="7">Thiol peroxidase (Atypical 2-Cys peroxiredoxin)</fullName>
    </submittedName>
</protein>
<keyword evidence="4" id="KW-1015">Disulfide bond</keyword>
<dbReference type="AlphaFoldDB" id="A0A1T4LM73"/>
<dbReference type="GO" id="GO:0008379">
    <property type="term" value="F:thioredoxin peroxidase activity"/>
    <property type="evidence" value="ECO:0007669"/>
    <property type="project" value="InterPro"/>
</dbReference>
<accession>A0A1T4LM73</accession>
<dbReference type="PANTHER" id="PTHR43110">
    <property type="entry name" value="THIOL PEROXIDASE"/>
    <property type="match status" value="1"/>
</dbReference>
<evidence type="ECO:0000256" key="2">
    <source>
        <dbReference type="ARBA" id="ARBA00022862"/>
    </source>
</evidence>
<organism evidence="7 8">
    <name type="scientific">Cetobacterium ceti</name>
    <dbReference type="NCBI Taxonomy" id="180163"/>
    <lineage>
        <taxon>Bacteria</taxon>
        <taxon>Fusobacteriati</taxon>
        <taxon>Fusobacteriota</taxon>
        <taxon>Fusobacteriia</taxon>
        <taxon>Fusobacteriales</taxon>
        <taxon>Fusobacteriaceae</taxon>
        <taxon>Cetobacterium</taxon>
    </lineage>
</organism>
<keyword evidence="5" id="KW-0676">Redox-active center</keyword>